<organism evidence="1 2">
    <name type="scientific">Latimeria chalumnae</name>
    <name type="common">Coelacanth</name>
    <dbReference type="NCBI Taxonomy" id="7897"/>
    <lineage>
        <taxon>Eukaryota</taxon>
        <taxon>Metazoa</taxon>
        <taxon>Chordata</taxon>
        <taxon>Craniata</taxon>
        <taxon>Vertebrata</taxon>
        <taxon>Euteleostomi</taxon>
        <taxon>Coelacanthiformes</taxon>
        <taxon>Coelacanthidae</taxon>
        <taxon>Latimeria</taxon>
    </lineage>
</organism>
<dbReference type="InterPro" id="IPR043128">
    <property type="entry name" value="Rev_trsase/Diguanyl_cyclase"/>
</dbReference>
<dbReference type="SUPFAM" id="SSF56672">
    <property type="entry name" value="DNA/RNA polymerases"/>
    <property type="match status" value="1"/>
</dbReference>
<dbReference type="Ensembl" id="ENSLACT00000001268.1">
    <property type="protein sequence ID" value="ENSLACP00000001256.1"/>
    <property type="gene ID" value="ENSLACG00000001127.1"/>
</dbReference>
<dbReference type="InterPro" id="IPR043502">
    <property type="entry name" value="DNA/RNA_pol_sf"/>
</dbReference>
<dbReference type="PANTHER" id="PTHR33050">
    <property type="entry name" value="REVERSE TRANSCRIPTASE DOMAIN-CONTAINING PROTEIN"/>
    <property type="match status" value="1"/>
</dbReference>
<accession>H2ZV35</accession>
<sequence>GRTQFCLHNWRRITLDPWVLDSAGGYEIEFVVDPIQLFPLRELTFSREQRSLVQVEVETLLQKQAISKVDPEGVPGFISTLFLVPKKDGGPHPVINLKALNEVVIYHHFKMEGTHLLKDALQSQDWMAHLDLKDAYFMIPIHPRDRKYLRFCW</sequence>
<reference evidence="1" key="2">
    <citation type="submission" date="2025-08" db="UniProtKB">
        <authorList>
            <consortium name="Ensembl"/>
        </authorList>
    </citation>
    <scope>IDENTIFICATION</scope>
</reference>
<evidence type="ECO:0000313" key="1">
    <source>
        <dbReference type="Ensembl" id="ENSLACP00000001256.1"/>
    </source>
</evidence>
<dbReference type="EMBL" id="AFYH01247300">
    <property type="status" value="NOT_ANNOTATED_CDS"/>
    <property type="molecule type" value="Genomic_DNA"/>
</dbReference>
<dbReference type="GeneTree" id="ENSGT00660000097062"/>
<evidence type="ECO:0008006" key="3">
    <source>
        <dbReference type="Google" id="ProtNLM"/>
    </source>
</evidence>
<dbReference type="PANTHER" id="PTHR33050:SF7">
    <property type="entry name" value="RIBONUCLEASE H"/>
    <property type="match status" value="1"/>
</dbReference>
<name>H2ZV35_LATCH</name>
<evidence type="ECO:0000313" key="2">
    <source>
        <dbReference type="Proteomes" id="UP000008672"/>
    </source>
</evidence>
<proteinExistence type="predicted"/>
<reference evidence="1" key="3">
    <citation type="submission" date="2025-09" db="UniProtKB">
        <authorList>
            <consortium name="Ensembl"/>
        </authorList>
    </citation>
    <scope>IDENTIFICATION</scope>
</reference>
<dbReference type="InParanoid" id="H2ZV35"/>
<dbReference type="InterPro" id="IPR052055">
    <property type="entry name" value="Hepadnavirus_pol/RT"/>
</dbReference>
<dbReference type="Proteomes" id="UP000008672">
    <property type="component" value="Unassembled WGS sequence"/>
</dbReference>
<dbReference type="AlphaFoldDB" id="H2ZV35"/>
<reference evidence="2" key="1">
    <citation type="submission" date="2011-08" db="EMBL/GenBank/DDBJ databases">
        <title>The draft genome of Latimeria chalumnae.</title>
        <authorList>
            <person name="Di Palma F."/>
            <person name="Alfoldi J."/>
            <person name="Johnson J."/>
            <person name="Berlin A."/>
            <person name="Gnerre S."/>
            <person name="Jaffe D."/>
            <person name="MacCallum I."/>
            <person name="Young S."/>
            <person name="Walker B.J."/>
            <person name="Lander E."/>
            <person name="Lindblad-Toh K."/>
        </authorList>
    </citation>
    <scope>NUCLEOTIDE SEQUENCE [LARGE SCALE GENOMIC DNA]</scope>
    <source>
        <strain evidence="2">Wild caught</strain>
    </source>
</reference>
<dbReference type="Gene3D" id="3.10.10.10">
    <property type="entry name" value="HIV Type 1 Reverse Transcriptase, subunit A, domain 1"/>
    <property type="match status" value="1"/>
</dbReference>
<dbReference type="Gene3D" id="3.30.70.270">
    <property type="match status" value="1"/>
</dbReference>
<protein>
    <recommendedName>
        <fullName evidence="3">Reverse transcriptase domain-containing protein</fullName>
    </recommendedName>
</protein>
<dbReference type="HOGENOM" id="CLU_106422_0_0_1"/>
<dbReference type="eggNOG" id="ENOG502SAQE">
    <property type="taxonomic scope" value="Eukaryota"/>
</dbReference>
<keyword evidence="2" id="KW-1185">Reference proteome</keyword>